<dbReference type="FunFam" id="3.30.497.10:FF:000001">
    <property type="entry name" value="Serine protease inhibitor"/>
    <property type="match status" value="1"/>
</dbReference>
<dbReference type="Pfam" id="PF00079">
    <property type="entry name" value="Serpin"/>
    <property type="match status" value="1"/>
</dbReference>
<keyword evidence="3" id="KW-0963">Cytoplasm</keyword>
<comment type="similarity">
    <text evidence="2">Belongs to the serpin family. Ov-serpin subfamily.</text>
</comment>
<dbReference type="AlphaFoldDB" id="A0AAN7XSW4"/>
<accession>A0AAN7XSW4</accession>
<gene>
    <name evidence="11" type="ORF">PBY51_024174</name>
</gene>
<protein>
    <recommendedName>
        <fullName evidence="8">Leukocyte elastase inhibitor</fullName>
    </recommendedName>
    <alternativeName>
        <fullName evidence="9">Serpin B1</fullName>
    </alternativeName>
</protein>
<proteinExistence type="inferred from homology"/>
<dbReference type="PANTHER" id="PTHR11461:SF180">
    <property type="entry name" value="LEUKOCYTE ELASTASE INHIBITOR"/>
    <property type="match status" value="1"/>
</dbReference>
<dbReference type="EMBL" id="JAUZQC010000006">
    <property type="protein sequence ID" value="KAK5869461.1"/>
    <property type="molecule type" value="Genomic_DNA"/>
</dbReference>
<dbReference type="InterPro" id="IPR036186">
    <property type="entry name" value="Serpin_sf"/>
</dbReference>
<evidence type="ECO:0000256" key="8">
    <source>
        <dbReference type="ARBA" id="ARBA00073281"/>
    </source>
</evidence>
<dbReference type="InterPro" id="IPR023795">
    <property type="entry name" value="Serpin_CS"/>
</dbReference>
<dbReference type="InterPro" id="IPR042185">
    <property type="entry name" value="Serpin_sf_2"/>
</dbReference>
<evidence type="ECO:0000256" key="6">
    <source>
        <dbReference type="ARBA" id="ARBA00022990"/>
    </source>
</evidence>
<dbReference type="GO" id="GO:0005615">
    <property type="term" value="C:extracellular space"/>
    <property type="evidence" value="ECO:0007669"/>
    <property type="project" value="InterPro"/>
</dbReference>
<keyword evidence="5" id="KW-0722">Serine protease inhibitor</keyword>
<organism evidence="11 12">
    <name type="scientific">Eleginops maclovinus</name>
    <name type="common">Patagonian blennie</name>
    <name type="synonym">Eleginus maclovinus</name>
    <dbReference type="NCBI Taxonomy" id="56733"/>
    <lineage>
        <taxon>Eukaryota</taxon>
        <taxon>Metazoa</taxon>
        <taxon>Chordata</taxon>
        <taxon>Craniata</taxon>
        <taxon>Vertebrata</taxon>
        <taxon>Euteleostomi</taxon>
        <taxon>Actinopterygii</taxon>
        <taxon>Neopterygii</taxon>
        <taxon>Teleostei</taxon>
        <taxon>Neoteleostei</taxon>
        <taxon>Acanthomorphata</taxon>
        <taxon>Eupercaria</taxon>
        <taxon>Perciformes</taxon>
        <taxon>Notothenioidei</taxon>
        <taxon>Eleginopidae</taxon>
        <taxon>Eleginops</taxon>
    </lineage>
</organism>
<dbReference type="PANTHER" id="PTHR11461">
    <property type="entry name" value="SERINE PROTEASE INHIBITOR, SERPIN"/>
    <property type="match status" value="1"/>
</dbReference>
<sequence length="380" mass="42590">MAAISSSNTDFALELFRTLSQANPAGNIFVSPLSISSALAMVFLGAEGDTAAQMAQALSFRSDKDVHSKFQSLNADINSPSSSYILKLANRLYGENTANFLPQFLAATQKFYQADMKAVDFIGAAEACRAEINDWVEQQTENKIKDLLKPETVTPMTRLALVNAIYFKGNWMNRFDEAKTKEMPFKLNQNESKPVQMMFQMKKLPYNYIDEHALQILELPYVDEELSMFILLPEESTDGSDPLLKLENELTQEKLADWTNKDNMDVHSEVLVHLPKFKLEEEYELNEPLAKLGMTDVFCSAKADLSGMNGEGGLFLSTVAHKAFVEVNEEGTEAAAATAGMISFCMLREEHFTADHPFLFFIRHNKTKSILFLGRLSSPQ</sequence>
<dbReference type="InterPro" id="IPR042178">
    <property type="entry name" value="Serpin_sf_1"/>
</dbReference>
<dbReference type="GO" id="GO:0004867">
    <property type="term" value="F:serine-type endopeptidase inhibitor activity"/>
    <property type="evidence" value="ECO:0007669"/>
    <property type="project" value="UniProtKB-KW"/>
</dbReference>
<evidence type="ECO:0000256" key="4">
    <source>
        <dbReference type="ARBA" id="ARBA00022690"/>
    </source>
</evidence>
<dbReference type="Gene3D" id="3.30.497.10">
    <property type="entry name" value="Antithrombin, subunit I, domain 2"/>
    <property type="match status" value="1"/>
</dbReference>
<dbReference type="InterPro" id="IPR000215">
    <property type="entry name" value="Serpin_fam"/>
</dbReference>
<reference evidence="11 12" key="2">
    <citation type="journal article" date="2023" name="Mol. Biol. Evol.">
        <title>Genomics of Secondarily Temperate Adaptation in the Only Non-Antarctic Icefish.</title>
        <authorList>
            <person name="Rivera-Colon A.G."/>
            <person name="Rayamajhi N."/>
            <person name="Minhas B.F."/>
            <person name="Madrigal G."/>
            <person name="Bilyk K.T."/>
            <person name="Yoon V."/>
            <person name="Hune M."/>
            <person name="Gregory S."/>
            <person name="Cheng C.H.C."/>
            <person name="Catchen J.M."/>
        </authorList>
    </citation>
    <scope>NUCLEOTIDE SEQUENCE [LARGE SCALE GENOMIC DNA]</scope>
    <source>
        <strain evidence="11">JMC-PN-2008</strain>
    </source>
</reference>
<dbReference type="Proteomes" id="UP001346869">
    <property type="component" value="Unassembled WGS sequence"/>
</dbReference>
<evidence type="ECO:0000313" key="11">
    <source>
        <dbReference type="EMBL" id="KAK5869461.1"/>
    </source>
</evidence>
<keyword evidence="4" id="KW-0646">Protease inhibitor</keyword>
<dbReference type="SUPFAM" id="SSF56574">
    <property type="entry name" value="Serpins"/>
    <property type="match status" value="1"/>
</dbReference>
<evidence type="ECO:0000259" key="10">
    <source>
        <dbReference type="SMART" id="SM00093"/>
    </source>
</evidence>
<evidence type="ECO:0000313" key="12">
    <source>
        <dbReference type="Proteomes" id="UP001346869"/>
    </source>
</evidence>
<dbReference type="SMART" id="SM00093">
    <property type="entry name" value="SERPIN"/>
    <property type="match status" value="1"/>
</dbReference>
<comment type="caution">
    <text evidence="11">The sequence shown here is derived from an EMBL/GenBank/DDBJ whole genome shotgun (WGS) entry which is preliminary data.</text>
</comment>
<dbReference type="InterPro" id="IPR023796">
    <property type="entry name" value="Serpin_dom"/>
</dbReference>
<dbReference type="FunFam" id="2.30.39.10:FF:000014">
    <property type="entry name" value="Serpin family B member 9"/>
    <property type="match status" value="1"/>
</dbReference>
<evidence type="ECO:0000256" key="3">
    <source>
        <dbReference type="ARBA" id="ARBA00022490"/>
    </source>
</evidence>
<dbReference type="PROSITE" id="PS00284">
    <property type="entry name" value="SERPIN"/>
    <property type="match status" value="1"/>
</dbReference>
<reference evidence="11 12" key="1">
    <citation type="journal article" date="2023" name="Genes (Basel)">
        <title>Chromosome-Level Genome Assembly and Circadian Gene Repertoire of the Patagonia Blennie Eleginops maclovinus-The Closest Ancestral Proxy of Antarctic Cryonotothenioids.</title>
        <authorList>
            <person name="Cheng C.C."/>
            <person name="Rivera-Colon A.G."/>
            <person name="Minhas B.F."/>
            <person name="Wilson L."/>
            <person name="Rayamajhi N."/>
            <person name="Vargas-Chacoff L."/>
            <person name="Catchen J.M."/>
        </authorList>
    </citation>
    <scope>NUCLEOTIDE SEQUENCE [LARGE SCALE GENOMIC DNA]</scope>
    <source>
        <strain evidence="11">JMC-PN-2008</strain>
    </source>
</reference>
<dbReference type="GO" id="GO:0005737">
    <property type="term" value="C:cytoplasm"/>
    <property type="evidence" value="ECO:0007669"/>
    <property type="project" value="UniProtKB-SubCell"/>
</dbReference>
<dbReference type="FunFam" id="2.10.310.10:FF:000001">
    <property type="entry name" value="Serpin family A member 1"/>
    <property type="match status" value="1"/>
</dbReference>
<keyword evidence="12" id="KW-1185">Reference proteome</keyword>
<evidence type="ECO:0000256" key="2">
    <source>
        <dbReference type="ARBA" id="ARBA00006426"/>
    </source>
</evidence>
<evidence type="ECO:0000256" key="7">
    <source>
        <dbReference type="ARBA" id="ARBA00059846"/>
    </source>
</evidence>
<evidence type="ECO:0000256" key="9">
    <source>
        <dbReference type="ARBA" id="ARBA00079383"/>
    </source>
</evidence>
<comment type="function">
    <text evidence="7">Regulates the activity of the neutrophil proteases.</text>
</comment>
<feature type="domain" description="Serpin" evidence="10">
    <location>
        <begin position="13"/>
        <end position="379"/>
    </location>
</feature>
<evidence type="ECO:0000256" key="5">
    <source>
        <dbReference type="ARBA" id="ARBA00022900"/>
    </source>
</evidence>
<name>A0AAN7XSW4_ELEMC</name>
<evidence type="ECO:0000256" key="1">
    <source>
        <dbReference type="ARBA" id="ARBA00004496"/>
    </source>
</evidence>
<dbReference type="Gene3D" id="2.30.39.10">
    <property type="entry name" value="Alpha-1-antitrypsin, domain 1"/>
    <property type="match status" value="1"/>
</dbReference>
<keyword evidence="6" id="KW-0007">Acetylation</keyword>
<dbReference type="Gene3D" id="2.10.310.10">
    <property type="entry name" value="Serpins superfamily"/>
    <property type="match status" value="1"/>
</dbReference>
<comment type="subcellular location">
    <subcellularLocation>
        <location evidence="1">Cytoplasm</location>
    </subcellularLocation>
</comment>